<dbReference type="EMBL" id="MCGG01000017">
    <property type="protein sequence ID" value="OEJ68126.1"/>
    <property type="molecule type" value="Genomic_DNA"/>
</dbReference>
<evidence type="ECO:0000256" key="2">
    <source>
        <dbReference type="ARBA" id="ARBA00005912"/>
    </source>
</evidence>
<comment type="caution">
    <text evidence="8">The sequence shown here is derived from an EMBL/GenBank/DDBJ whole genome shotgun (WGS) entry which is preliminary data.</text>
</comment>
<feature type="domain" description="Ribosome recycling factor" evidence="7">
    <location>
        <begin position="8"/>
        <end position="171"/>
    </location>
</feature>
<dbReference type="FunFam" id="3.30.1360.40:FF:000001">
    <property type="entry name" value="Ribosome-recycling factor"/>
    <property type="match status" value="1"/>
</dbReference>
<keyword evidence="3 6" id="KW-0963">Cytoplasm</keyword>
<dbReference type="SUPFAM" id="SSF55194">
    <property type="entry name" value="Ribosome recycling factor, RRF"/>
    <property type="match status" value="1"/>
</dbReference>
<evidence type="ECO:0000256" key="1">
    <source>
        <dbReference type="ARBA" id="ARBA00004496"/>
    </source>
</evidence>
<dbReference type="InterPro" id="IPR036191">
    <property type="entry name" value="RRF_sf"/>
</dbReference>
<evidence type="ECO:0000256" key="4">
    <source>
        <dbReference type="ARBA" id="ARBA00022917"/>
    </source>
</evidence>
<dbReference type="GO" id="GO:0043023">
    <property type="term" value="F:ribosomal large subunit binding"/>
    <property type="evidence" value="ECO:0007669"/>
    <property type="project" value="TreeGrafter"/>
</dbReference>
<dbReference type="FunFam" id="1.10.132.20:FF:000001">
    <property type="entry name" value="Ribosome-recycling factor"/>
    <property type="match status" value="1"/>
</dbReference>
<comment type="similarity">
    <text evidence="2 6">Belongs to the RRF family.</text>
</comment>
<comment type="subcellular location">
    <subcellularLocation>
        <location evidence="1 6">Cytoplasm</location>
    </subcellularLocation>
</comment>
<evidence type="ECO:0000256" key="5">
    <source>
        <dbReference type="ARBA" id="ARBA00025050"/>
    </source>
</evidence>
<dbReference type="STRING" id="28181.BEN30_07010"/>
<keyword evidence="4 6" id="KW-0648">Protein biosynthesis</keyword>
<keyword evidence="9" id="KW-1185">Reference proteome</keyword>
<organism evidence="8 9">
    <name type="scientific">Magnetovibrio blakemorei</name>
    <dbReference type="NCBI Taxonomy" id="28181"/>
    <lineage>
        <taxon>Bacteria</taxon>
        <taxon>Pseudomonadati</taxon>
        <taxon>Pseudomonadota</taxon>
        <taxon>Alphaproteobacteria</taxon>
        <taxon>Rhodospirillales</taxon>
        <taxon>Magnetovibrionaceae</taxon>
        <taxon>Magnetovibrio</taxon>
    </lineage>
</organism>
<name>A0A1E5Q9E7_9PROT</name>
<evidence type="ECO:0000259" key="7">
    <source>
        <dbReference type="Pfam" id="PF01765"/>
    </source>
</evidence>
<evidence type="ECO:0000313" key="9">
    <source>
        <dbReference type="Proteomes" id="UP000095347"/>
    </source>
</evidence>
<evidence type="ECO:0000256" key="3">
    <source>
        <dbReference type="ARBA" id="ARBA00022490"/>
    </source>
</evidence>
<reference evidence="9" key="1">
    <citation type="submission" date="2016-07" db="EMBL/GenBank/DDBJ databases">
        <authorList>
            <person name="Florea S."/>
            <person name="Webb J.S."/>
            <person name="Jaromczyk J."/>
            <person name="Schardl C.L."/>
        </authorList>
    </citation>
    <scope>NUCLEOTIDE SEQUENCE [LARGE SCALE GENOMIC DNA]</scope>
    <source>
        <strain evidence="9">MV-1</strain>
    </source>
</reference>
<dbReference type="Gene3D" id="1.10.132.20">
    <property type="entry name" value="Ribosome-recycling factor"/>
    <property type="match status" value="1"/>
</dbReference>
<dbReference type="PANTHER" id="PTHR20982">
    <property type="entry name" value="RIBOSOME RECYCLING FACTOR"/>
    <property type="match status" value="1"/>
</dbReference>
<accession>A0A1E5Q9E7</accession>
<evidence type="ECO:0000313" key="8">
    <source>
        <dbReference type="EMBL" id="OEJ68126.1"/>
    </source>
</evidence>
<dbReference type="Gene3D" id="3.30.1360.40">
    <property type="match status" value="1"/>
</dbReference>
<evidence type="ECO:0000256" key="6">
    <source>
        <dbReference type="HAMAP-Rule" id="MF_00040"/>
    </source>
</evidence>
<dbReference type="PANTHER" id="PTHR20982:SF3">
    <property type="entry name" value="MITOCHONDRIAL RIBOSOME RECYCLING FACTOR PSEUDO 1"/>
    <property type="match status" value="1"/>
</dbReference>
<dbReference type="Proteomes" id="UP000095347">
    <property type="component" value="Unassembled WGS sequence"/>
</dbReference>
<dbReference type="AlphaFoldDB" id="A0A1E5Q9E7"/>
<dbReference type="CDD" id="cd00520">
    <property type="entry name" value="RRF"/>
    <property type="match status" value="1"/>
</dbReference>
<dbReference type="GO" id="GO:0005829">
    <property type="term" value="C:cytosol"/>
    <property type="evidence" value="ECO:0007669"/>
    <property type="project" value="GOC"/>
</dbReference>
<dbReference type="GO" id="GO:0002184">
    <property type="term" value="P:cytoplasmic translational termination"/>
    <property type="evidence" value="ECO:0007669"/>
    <property type="project" value="TreeGrafter"/>
</dbReference>
<gene>
    <name evidence="6" type="primary">frr</name>
    <name evidence="8" type="ORF">BEN30_07010</name>
</gene>
<dbReference type="InterPro" id="IPR002661">
    <property type="entry name" value="Ribosome_recyc_fac"/>
</dbReference>
<dbReference type="Pfam" id="PF01765">
    <property type="entry name" value="RRF"/>
    <property type="match status" value="1"/>
</dbReference>
<dbReference type="InterPro" id="IPR023584">
    <property type="entry name" value="Ribosome_recyc_fac_dom"/>
</dbReference>
<proteinExistence type="inferred from homology"/>
<comment type="function">
    <text evidence="5 6">Responsible for the release of ribosomes from messenger RNA at the termination of protein biosynthesis. May increase the efficiency of translation by recycling ribosomes from one round of translation to another.</text>
</comment>
<dbReference type="RefSeq" id="WP_069957454.1">
    <property type="nucleotide sequence ID" value="NZ_MCGG01000017.1"/>
</dbReference>
<dbReference type="NCBIfam" id="TIGR00496">
    <property type="entry name" value="frr"/>
    <property type="match status" value="1"/>
</dbReference>
<sequence>MEGAVEVLHKEFGGLRTGRASTSLLDTITVEAYGQAMPLNQVGTVGVPEPRLLAVQVWDKGMVKAVEKAIMDSGLGLNPQSDGQLVRIPIPPLNEERRKELAKVAGKYTEEARVAVRNVRRHGMDELKKAEKDGDISEDGLRQYSDEIQKMTDANIAKIDEALTHKEAEIMQV</sequence>
<protein>
    <recommendedName>
        <fullName evidence="6">Ribosome-recycling factor</fullName>
        <shortName evidence="6">RRF</shortName>
    </recommendedName>
    <alternativeName>
        <fullName evidence="6">Ribosome-releasing factor</fullName>
    </alternativeName>
</protein>
<dbReference type="HAMAP" id="MF_00040">
    <property type="entry name" value="RRF"/>
    <property type="match status" value="1"/>
</dbReference>